<evidence type="ECO:0000313" key="6">
    <source>
        <dbReference type="EMBL" id="ABY22356.1"/>
    </source>
</evidence>
<dbReference type="HOGENOM" id="CLU_009665_4_1_11"/>
<keyword evidence="7" id="KW-1185">Reference proteome</keyword>
<organism evidence="6 7">
    <name type="scientific">Renibacterium salmoninarum (strain ATCC 33209 / DSM 20767 / JCM 11484 / NBRC 15589 / NCIMB 2235)</name>
    <dbReference type="NCBI Taxonomy" id="288705"/>
    <lineage>
        <taxon>Bacteria</taxon>
        <taxon>Bacillati</taxon>
        <taxon>Actinomycetota</taxon>
        <taxon>Actinomycetes</taxon>
        <taxon>Micrococcales</taxon>
        <taxon>Micrococcaceae</taxon>
        <taxon>Renibacterium</taxon>
    </lineage>
</organism>
<dbReference type="Pfam" id="PF01494">
    <property type="entry name" value="FAD_binding_3"/>
    <property type="match status" value="1"/>
</dbReference>
<dbReference type="GO" id="GO:0004497">
    <property type="term" value="F:monooxygenase activity"/>
    <property type="evidence" value="ECO:0007669"/>
    <property type="project" value="UniProtKB-KW"/>
</dbReference>
<dbReference type="Proteomes" id="UP000002007">
    <property type="component" value="Chromosome"/>
</dbReference>
<evidence type="ECO:0000256" key="4">
    <source>
        <dbReference type="ARBA" id="ARBA00023033"/>
    </source>
</evidence>
<dbReference type="PANTHER" id="PTHR46972:SF1">
    <property type="entry name" value="FAD DEPENDENT OXIDOREDUCTASE DOMAIN-CONTAINING PROTEIN"/>
    <property type="match status" value="1"/>
</dbReference>
<dbReference type="Gene3D" id="3.50.50.60">
    <property type="entry name" value="FAD/NAD(P)-binding domain"/>
    <property type="match status" value="1"/>
</dbReference>
<accession>A9WLF7</accession>
<dbReference type="GO" id="GO:0071949">
    <property type="term" value="F:FAD binding"/>
    <property type="evidence" value="ECO:0007669"/>
    <property type="project" value="InterPro"/>
</dbReference>
<dbReference type="EMBL" id="CP000910">
    <property type="protein sequence ID" value="ABY22356.1"/>
    <property type="molecule type" value="Genomic_DNA"/>
</dbReference>
<feature type="domain" description="FAD-binding" evidence="5">
    <location>
        <begin position="174"/>
        <end position="209"/>
    </location>
</feature>
<sequence length="263" mass="27717">MQWGRKIASVLALDGGKHVLNFADGSSEVVETLVGADGTWSKVRPMVSAAKPQYSGLSYIELRLTDIDQRNPELSALVGRGSLTINVPGKGISGQRNGDGSVRVGLAFKVAETWIRDCGIDFNQAESARPALAELFHGWDASLLDLILRSDGEIIPRPIYALPIGHSWSPVSGVTLIGDAAHVMSPYAGEGANLAMQDGAELALALLANPNDVDAAIAAHEAAMAPRAAVSAAESAANLELFYNEDAPHSLINKFKSHAEVAN</sequence>
<keyword evidence="2" id="KW-0274">FAD</keyword>
<dbReference type="PANTHER" id="PTHR46972">
    <property type="entry name" value="MONOOXYGENASE ASQM-RELATED"/>
    <property type="match status" value="1"/>
</dbReference>
<dbReference type="InterPro" id="IPR036188">
    <property type="entry name" value="FAD/NAD-bd_sf"/>
</dbReference>
<protein>
    <submittedName>
        <fullName evidence="6">Monoxygenase</fullName>
    </submittedName>
</protein>
<name>A9WLF7_RENSM</name>
<proteinExistence type="predicted"/>
<dbReference type="SUPFAM" id="SSF51905">
    <property type="entry name" value="FAD/NAD(P)-binding domain"/>
    <property type="match status" value="1"/>
</dbReference>
<evidence type="ECO:0000256" key="2">
    <source>
        <dbReference type="ARBA" id="ARBA00022827"/>
    </source>
</evidence>
<evidence type="ECO:0000313" key="7">
    <source>
        <dbReference type="Proteomes" id="UP000002007"/>
    </source>
</evidence>
<dbReference type="KEGG" id="rsa:RSal33209_0608"/>
<dbReference type="eggNOG" id="COG0654">
    <property type="taxonomic scope" value="Bacteria"/>
</dbReference>
<keyword evidence="3" id="KW-0560">Oxidoreductase</keyword>
<reference evidence="7" key="1">
    <citation type="journal article" date="2008" name="J. Bacteriol.">
        <title>Genome sequence of the fish pathogen Renibacterium salmoninarum suggests reductive evolution away from an environmental Arthrobacter ancestor.</title>
        <authorList>
            <person name="Wiens G.D."/>
            <person name="Rockey D.D."/>
            <person name="Wu Z."/>
            <person name="Chang J."/>
            <person name="Levy R."/>
            <person name="Crane S."/>
            <person name="Chen D.S."/>
            <person name="Capri G.R."/>
            <person name="Burnett J.R."/>
            <person name="Sudheesh P.S."/>
            <person name="Schipma M.J."/>
            <person name="Burd H."/>
            <person name="Bhattacharyya A."/>
            <person name="Rhodes L.D."/>
            <person name="Kaul R."/>
            <person name="Strom M.S."/>
        </authorList>
    </citation>
    <scope>NUCLEOTIDE SEQUENCE [LARGE SCALE GENOMIC DNA]</scope>
    <source>
        <strain evidence="7">ATCC 33209 / DSM 20767 / JCM 11484 / NBRC 15589 / NCIMB 2235</strain>
    </source>
</reference>
<dbReference type="AlphaFoldDB" id="A9WLF7"/>
<gene>
    <name evidence="6" type="ordered locus">RSal33209_0608</name>
</gene>
<evidence type="ECO:0000259" key="5">
    <source>
        <dbReference type="Pfam" id="PF01494"/>
    </source>
</evidence>
<keyword evidence="1" id="KW-0285">Flavoprotein</keyword>
<dbReference type="PRINTS" id="PR00420">
    <property type="entry name" value="RNGMNOXGNASE"/>
</dbReference>
<dbReference type="STRING" id="288705.RSal33209_0608"/>
<keyword evidence="4" id="KW-0503">Monooxygenase</keyword>
<evidence type="ECO:0000256" key="1">
    <source>
        <dbReference type="ARBA" id="ARBA00022630"/>
    </source>
</evidence>
<dbReference type="InterPro" id="IPR002938">
    <property type="entry name" value="FAD-bd"/>
</dbReference>
<evidence type="ECO:0000256" key="3">
    <source>
        <dbReference type="ARBA" id="ARBA00023002"/>
    </source>
</evidence>